<keyword evidence="4" id="KW-1185">Reference proteome</keyword>
<protein>
    <submittedName>
        <fullName evidence="3">Uncharacterized protein</fullName>
    </submittedName>
</protein>
<name>A0A4S4L460_9AGAM</name>
<comment type="caution">
    <text evidence="3">The sequence shown here is derived from an EMBL/GenBank/DDBJ whole genome shotgun (WGS) entry which is preliminary data.</text>
</comment>
<gene>
    <name evidence="3" type="ORF">EW145_g4777</name>
</gene>
<reference evidence="3 4" key="1">
    <citation type="submission" date="2019-02" db="EMBL/GenBank/DDBJ databases">
        <title>Genome sequencing of the rare red list fungi Phellinidium pouzarii.</title>
        <authorList>
            <person name="Buettner E."/>
            <person name="Kellner H."/>
        </authorList>
    </citation>
    <scope>NUCLEOTIDE SEQUENCE [LARGE SCALE GENOMIC DNA]</scope>
    <source>
        <strain evidence="3 4">DSM 108285</strain>
    </source>
</reference>
<feature type="compositionally biased region" description="Basic and acidic residues" evidence="2">
    <location>
        <begin position="390"/>
        <end position="400"/>
    </location>
</feature>
<dbReference type="Proteomes" id="UP000308199">
    <property type="component" value="Unassembled WGS sequence"/>
</dbReference>
<evidence type="ECO:0000256" key="1">
    <source>
        <dbReference type="SAM" id="Coils"/>
    </source>
</evidence>
<evidence type="ECO:0000313" key="3">
    <source>
        <dbReference type="EMBL" id="THH05468.1"/>
    </source>
</evidence>
<feature type="compositionally biased region" description="Low complexity" evidence="2">
    <location>
        <begin position="12"/>
        <end position="33"/>
    </location>
</feature>
<accession>A0A4S4L460</accession>
<dbReference type="AlphaFoldDB" id="A0A4S4L460"/>
<feature type="compositionally biased region" description="Basic and acidic residues" evidence="2">
    <location>
        <begin position="351"/>
        <end position="368"/>
    </location>
</feature>
<feature type="region of interest" description="Disordered" evidence="2">
    <location>
        <begin position="303"/>
        <end position="422"/>
    </location>
</feature>
<organism evidence="3 4">
    <name type="scientific">Phellinidium pouzarii</name>
    <dbReference type="NCBI Taxonomy" id="167371"/>
    <lineage>
        <taxon>Eukaryota</taxon>
        <taxon>Fungi</taxon>
        <taxon>Dikarya</taxon>
        <taxon>Basidiomycota</taxon>
        <taxon>Agaricomycotina</taxon>
        <taxon>Agaricomycetes</taxon>
        <taxon>Hymenochaetales</taxon>
        <taxon>Hymenochaetaceae</taxon>
        <taxon>Phellinidium</taxon>
    </lineage>
</organism>
<dbReference type="EMBL" id="SGPK01000259">
    <property type="protein sequence ID" value="THH05468.1"/>
    <property type="molecule type" value="Genomic_DNA"/>
</dbReference>
<feature type="region of interest" description="Disordered" evidence="2">
    <location>
        <begin position="116"/>
        <end position="142"/>
    </location>
</feature>
<keyword evidence="1" id="KW-0175">Coiled coil</keyword>
<proteinExistence type="predicted"/>
<feature type="coiled-coil region" evidence="1">
    <location>
        <begin position="153"/>
        <end position="180"/>
    </location>
</feature>
<feature type="region of interest" description="Disordered" evidence="2">
    <location>
        <begin position="1"/>
        <end position="52"/>
    </location>
</feature>
<sequence>MVHSILLKKQQKQVSTKTASSSAAAPQTTGQSTCVDSQDESEKSRTEQPVLVEKPFSRKIRLYSSTARAKRVDPNESVILEQTNTEKEHDFSRSEKADRVHLDISSTIGRPWAPTSILPSVASHPSVSGKTIPEGASKKQKKREVIETMNTMIEHLTNTSHEHERKFDRHQKKFEDYQKKLEELPGQFEKIVEKPILHIIEDLRKEVMRLTYENRRLVGVKGELRRVNEELDSIKRHIGLLPALHIPYRRVDDPRGKPFVAWRRDKTRTAYRPPPIDTQLAAACVYKGAPILQQSEVERTAITENLSGQGKEDRREHKRQREEDHPRNDTQTQVKESEDDPCLMRPSSTEELAHLKRVHETSSGDPDLRSPPMKRRNRDGFDYVGLAARGIDDENVKIEDTPSSSKPTSPPSTVDKEENEGC</sequence>
<evidence type="ECO:0000313" key="4">
    <source>
        <dbReference type="Proteomes" id="UP000308199"/>
    </source>
</evidence>
<feature type="compositionally biased region" description="Basic and acidic residues" evidence="2">
    <location>
        <begin position="310"/>
        <end position="328"/>
    </location>
</feature>
<feature type="compositionally biased region" description="Low complexity" evidence="2">
    <location>
        <begin position="401"/>
        <end position="413"/>
    </location>
</feature>
<evidence type="ECO:0000256" key="2">
    <source>
        <dbReference type="SAM" id="MobiDB-lite"/>
    </source>
</evidence>